<evidence type="ECO:0000256" key="7">
    <source>
        <dbReference type="ARBA" id="ARBA00023136"/>
    </source>
</evidence>
<dbReference type="HOGENOM" id="CLU_571941_0_0_6"/>
<feature type="transmembrane region" description="Helical" evidence="8">
    <location>
        <begin position="138"/>
        <end position="155"/>
    </location>
</feature>
<dbReference type="InterPro" id="IPR050297">
    <property type="entry name" value="LipidA_mod_glycosyltrf_83"/>
</dbReference>
<evidence type="ECO:0000313" key="11">
    <source>
        <dbReference type="Proteomes" id="UP000008555"/>
    </source>
</evidence>
<feature type="transmembrane region" description="Helical" evidence="8">
    <location>
        <begin position="184"/>
        <end position="202"/>
    </location>
</feature>
<dbReference type="RefSeq" id="WP_011996400.1">
    <property type="nucleotide sequence ID" value="NC_009727.1"/>
</dbReference>
<keyword evidence="5 8" id="KW-0812">Transmembrane</keyword>
<feature type="transmembrane region" description="Helical" evidence="8">
    <location>
        <begin position="162"/>
        <end position="178"/>
    </location>
</feature>
<accession>A9KF26</accession>
<dbReference type="EMBL" id="CP000733">
    <property type="protein sequence ID" value="ABS77347.1"/>
    <property type="molecule type" value="Genomic_DNA"/>
</dbReference>
<keyword evidence="3" id="KW-0328">Glycosyltransferase</keyword>
<dbReference type="Proteomes" id="UP000008555">
    <property type="component" value="Chromosome"/>
</dbReference>
<feature type="transmembrane region" description="Helical" evidence="8">
    <location>
        <begin position="108"/>
        <end position="132"/>
    </location>
</feature>
<dbReference type="KEGG" id="cbd:CBUD_0086"/>
<evidence type="ECO:0000256" key="2">
    <source>
        <dbReference type="ARBA" id="ARBA00022475"/>
    </source>
</evidence>
<evidence type="ECO:0000256" key="5">
    <source>
        <dbReference type="ARBA" id="ARBA00022692"/>
    </source>
</evidence>
<feature type="transmembrane region" description="Helical" evidence="8">
    <location>
        <begin position="400"/>
        <end position="422"/>
    </location>
</feature>
<proteinExistence type="predicted"/>
<dbReference type="GO" id="GO:0009103">
    <property type="term" value="P:lipopolysaccharide biosynthetic process"/>
    <property type="evidence" value="ECO:0007669"/>
    <property type="project" value="UniProtKB-ARBA"/>
</dbReference>
<evidence type="ECO:0000313" key="10">
    <source>
        <dbReference type="EMBL" id="ABS77347.1"/>
    </source>
</evidence>
<evidence type="ECO:0000259" key="9">
    <source>
        <dbReference type="Pfam" id="PF13231"/>
    </source>
</evidence>
<gene>
    <name evidence="10" type="ordered locus">CBUD_0086</name>
</gene>
<dbReference type="GO" id="GO:0016763">
    <property type="term" value="F:pentosyltransferase activity"/>
    <property type="evidence" value="ECO:0007669"/>
    <property type="project" value="TreeGrafter"/>
</dbReference>
<dbReference type="PANTHER" id="PTHR33908">
    <property type="entry name" value="MANNOSYLTRANSFERASE YKCB-RELATED"/>
    <property type="match status" value="1"/>
</dbReference>
<feature type="transmembrane region" description="Helical" evidence="8">
    <location>
        <begin position="360"/>
        <end position="388"/>
    </location>
</feature>
<feature type="transmembrane region" description="Helical" evidence="8">
    <location>
        <begin position="71"/>
        <end position="96"/>
    </location>
</feature>
<name>A9KF26_COXBN</name>
<reference evidence="10 11" key="1">
    <citation type="journal article" date="2009" name="Infect. Immun.">
        <title>Comparative genomics reveal extensive transposon-mediated genomic plasticity and diversity among potential effector proteins within the genus Coxiella.</title>
        <authorList>
            <person name="Beare P.A."/>
            <person name="Unsworth N."/>
            <person name="Andoh M."/>
            <person name="Voth D.E."/>
            <person name="Omsland A."/>
            <person name="Gilk S.D."/>
            <person name="Williams K.P."/>
            <person name="Sobral B.W."/>
            <person name="Kupko J.J.III."/>
            <person name="Porcella S.F."/>
            <person name="Samuel J.E."/>
            <person name="Heinzen R.A."/>
        </authorList>
    </citation>
    <scope>NUCLEOTIDE SEQUENCE [LARGE SCALE GENOMIC DNA]</scope>
    <source>
        <strain evidence="10 11">Dugway 5J108-111</strain>
    </source>
</reference>
<organism evidence="10 11">
    <name type="scientific">Coxiella burnetii (strain Dugway 5J108-111)</name>
    <dbReference type="NCBI Taxonomy" id="434922"/>
    <lineage>
        <taxon>Bacteria</taxon>
        <taxon>Pseudomonadati</taxon>
        <taxon>Pseudomonadota</taxon>
        <taxon>Gammaproteobacteria</taxon>
        <taxon>Legionellales</taxon>
        <taxon>Coxiellaceae</taxon>
        <taxon>Coxiella</taxon>
    </lineage>
</organism>
<sequence length="464" mass="52928">MNKLYQQRWILPAIVIVALVLKLSLFFIFYHGDVHQITQPDSEGYLAPAKSLIMNGNYGNILSRTPGYPTFIAILFVLFGQHLSAIIITQIILSSLLTIQGYYLARRLFSPVAAYISAILIAINFLFLSYTLMVLTDLLFAIAIGFVFLIGSYLFSDHPRKLWLSFSLGLALATATLIRPVSYYLLIPLSVGALWYFVHLHFGWRKTIISLILLTLPSIIFIGGWQVRNQLLFGTYAYTSITANNLYWYYMGNIIQKQQHIPFDEVKQQLMTKLQKQGSLSSAQENDFMTRTAVAFLFQHPKALMKQMLKGFSHLMISSDHSWVLFFDPHIDLATFNQAKRDLLHHHFSQSFAQNSLSQLLLIVTAIPMRFFLFLTYLLIALGIVMLPKTDMKKNRVSHLFLLGCVLYFILVSSSSISYARFRSPFELILLIYASFGLSGLLLWLKQQRAKLVFPSSIKSLDGN</sequence>
<keyword evidence="6 8" id="KW-1133">Transmembrane helix</keyword>
<dbReference type="GO" id="GO:0005886">
    <property type="term" value="C:plasma membrane"/>
    <property type="evidence" value="ECO:0007669"/>
    <property type="project" value="UniProtKB-SubCell"/>
</dbReference>
<protein>
    <recommendedName>
        <fullName evidence="9">Glycosyltransferase RgtA/B/C/D-like domain-containing protein</fullName>
    </recommendedName>
</protein>
<feature type="domain" description="Glycosyltransferase RgtA/B/C/D-like" evidence="9">
    <location>
        <begin position="64"/>
        <end position="216"/>
    </location>
</feature>
<dbReference type="InterPro" id="IPR038731">
    <property type="entry name" value="RgtA/B/C-like"/>
</dbReference>
<dbReference type="Pfam" id="PF13231">
    <property type="entry name" value="PMT_2"/>
    <property type="match status" value="1"/>
</dbReference>
<evidence type="ECO:0000256" key="1">
    <source>
        <dbReference type="ARBA" id="ARBA00004651"/>
    </source>
</evidence>
<evidence type="ECO:0000256" key="8">
    <source>
        <dbReference type="SAM" id="Phobius"/>
    </source>
</evidence>
<keyword evidence="7 8" id="KW-0472">Membrane</keyword>
<feature type="transmembrane region" description="Helical" evidence="8">
    <location>
        <begin position="428"/>
        <end position="445"/>
    </location>
</feature>
<dbReference type="AlphaFoldDB" id="A9KF26"/>
<comment type="subcellular location">
    <subcellularLocation>
        <location evidence="1">Cell membrane</location>
        <topology evidence="1">Multi-pass membrane protein</topology>
    </subcellularLocation>
</comment>
<evidence type="ECO:0000256" key="4">
    <source>
        <dbReference type="ARBA" id="ARBA00022679"/>
    </source>
</evidence>
<dbReference type="PANTHER" id="PTHR33908:SF11">
    <property type="entry name" value="MEMBRANE PROTEIN"/>
    <property type="match status" value="1"/>
</dbReference>
<feature type="transmembrane region" description="Helical" evidence="8">
    <location>
        <begin position="9"/>
        <end position="30"/>
    </location>
</feature>
<feature type="transmembrane region" description="Helical" evidence="8">
    <location>
        <begin position="209"/>
        <end position="227"/>
    </location>
</feature>
<keyword evidence="4" id="KW-0808">Transferase</keyword>
<evidence type="ECO:0000256" key="6">
    <source>
        <dbReference type="ARBA" id="ARBA00022989"/>
    </source>
</evidence>
<evidence type="ECO:0000256" key="3">
    <source>
        <dbReference type="ARBA" id="ARBA00022676"/>
    </source>
</evidence>
<keyword evidence="2" id="KW-1003">Cell membrane</keyword>